<evidence type="ECO:0000256" key="15">
    <source>
        <dbReference type="ARBA" id="ARBA00023284"/>
    </source>
</evidence>
<evidence type="ECO:0000256" key="4">
    <source>
        <dbReference type="ARBA" id="ARBA00011802"/>
    </source>
</evidence>
<keyword evidence="10" id="KW-0249">Electron transport</keyword>
<comment type="subcellular location">
    <subcellularLocation>
        <location evidence="2">Endoplasmic reticulum membrane</location>
        <topology evidence="2">Peripheral membrane protein</topology>
        <orientation evidence="2">Lumenal side</orientation>
    </subcellularLocation>
</comment>
<protein>
    <submittedName>
        <fullName evidence="18">Endoplasmic reticulum membrane-associated oxidoreductin involved in disulfide bond formation</fullName>
    </submittedName>
</protein>
<dbReference type="SUPFAM" id="SSF110019">
    <property type="entry name" value="ERO1-like"/>
    <property type="match status" value="1"/>
</dbReference>
<dbReference type="Pfam" id="PF04137">
    <property type="entry name" value="ERO1"/>
    <property type="match status" value="1"/>
</dbReference>
<evidence type="ECO:0000256" key="7">
    <source>
        <dbReference type="ARBA" id="ARBA00022729"/>
    </source>
</evidence>
<proteinExistence type="inferred from homology"/>
<evidence type="ECO:0000256" key="3">
    <source>
        <dbReference type="ARBA" id="ARBA00008277"/>
    </source>
</evidence>
<name>A0A0R0M2Z6_9MICR</name>
<dbReference type="PANTHER" id="PTHR12613">
    <property type="entry name" value="ERO1-RELATED"/>
    <property type="match status" value="1"/>
</dbReference>
<keyword evidence="16" id="KW-1133">Transmembrane helix</keyword>
<feature type="transmembrane region" description="Helical" evidence="16">
    <location>
        <begin position="307"/>
        <end position="333"/>
    </location>
</feature>
<comment type="cofactor">
    <cofactor evidence="1">
        <name>FAD</name>
        <dbReference type="ChEBI" id="CHEBI:57692"/>
    </cofactor>
</comment>
<dbReference type="AlphaFoldDB" id="A0A0R0M2Z6"/>
<keyword evidence="5" id="KW-0813">Transport</keyword>
<evidence type="ECO:0000256" key="12">
    <source>
        <dbReference type="ARBA" id="ARBA00023136"/>
    </source>
</evidence>
<keyword evidence="13" id="KW-1015">Disulfide bond</keyword>
<evidence type="ECO:0000256" key="6">
    <source>
        <dbReference type="ARBA" id="ARBA00022630"/>
    </source>
</evidence>
<keyword evidence="11" id="KW-0560">Oxidoreductase</keyword>
<evidence type="ECO:0000256" key="1">
    <source>
        <dbReference type="ARBA" id="ARBA00001974"/>
    </source>
</evidence>
<comment type="caution">
    <text evidence="18">The sequence shown here is derived from an EMBL/GenBank/DDBJ whole genome shotgun (WGS) entry which is preliminary data.</text>
</comment>
<dbReference type="GO" id="GO:0016972">
    <property type="term" value="F:thiol oxidase activity"/>
    <property type="evidence" value="ECO:0007669"/>
    <property type="project" value="InterPro"/>
</dbReference>
<dbReference type="GO" id="GO:0034975">
    <property type="term" value="P:protein folding in endoplasmic reticulum"/>
    <property type="evidence" value="ECO:0007669"/>
    <property type="project" value="InterPro"/>
</dbReference>
<dbReference type="VEuPathDB" id="MicrosporidiaDB:M153_8920002172"/>
<organism evidence="18 19">
    <name type="scientific">Pseudoloma neurophilia</name>
    <dbReference type="NCBI Taxonomy" id="146866"/>
    <lineage>
        <taxon>Eukaryota</taxon>
        <taxon>Fungi</taxon>
        <taxon>Fungi incertae sedis</taxon>
        <taxon>Microsporidia</taxon>
        <taxon>Pseudoloma</taxon>
    </lineage>
</organism>
<feature type="chain" id="PRO_5006399105" evidence="17">
    <location>
        <begin position="24"/>
        <end position="335"/>
    </location>
</feature>
<dbReference type="GO" id="GO:0015035">
    <property type="term" value="F:protein-disulfide reductase activity"/>
    <property type="evidence" value="ECO:0007669"/>
    <property type="project" value="InterPro"/>
</dbReference>
<keyword evidence="14" id="KW-0325">Glycoprotein</keyword>
<evidence type="ECO:0000256" key="10">
    <source>
        <dbReference type="ARBA" id="ARBA00022982"/>
    </source>
</evidence>
<dbReference type="GO" id="GO:0005789">
    <property type="term" value="C:endoplasmic reticulum membrane"/>
    <property type="evidence" value="ECO:0007669"/>
    <property type="project" value="UniProtKB-SubCell"/>
</dbReference>
<keyword evidence="15" id="KW-0676">Redox-active center</keyword>
<evidence type="ECO:0000256" key="2">
    <source>
        <dbReference type="ARBA" id="ARBA00004367"/>
    </source>
</evidence>
<evidence type="ECO:0000256" key="16">
    <source>
        <dbReference type="SAM" id="Phobius"/>
    </source>
</evidence>
<keyword evidence="19" id="KW-1185">Reference proteome</keyword>
<evidence type="ECO:0000256" key="17">
    <source>
        <dbReference type="SAM" id="SignalP"/>
    </source>
</evidence>
<evidence type="ECO:0000256" key="9">
    <source>
        <dbReference type="ARBA" id="ARBA00022827"/>
    </source>
</evidence>
<evidence type="ECO:0000256" key="5">
    <source>
        <dbReference type="ARBA" id="ARBA00022448"/>
    </source>
</evidence>
<keyword evidence="16" id="KW-0812">Transmembrane</keyword>
<sequence>MSPFVILMFSLSFCASIYDKAVANQNDLQKRVKMLCQTPDFSLIPFNLSQNCQFPDLMEKCGLFSCLLQDRGTISSEDKTINGTIMVDLLRNPPSNTGYRQNAMLIWSKLANINQTPIYFYFLNGIKQSVDVQICKNYKNVFGFQLSNPRLFKIKFFEKNIRSIQQLKYLMIYALSYFKQVDFIELKSFLLKISSKEVLRTEKIVLDEDFHQKSSNGSKNLNVLLNNPVLNVLLSDLKAVFKILDCIPCEKCRLWAEIQFNGLISVLKILKNDRLTLLEFKYFMILLNKLIQAEEDFHKMSNMMKNYIFFMLLLYFREILTVFAGLFMIYLIFKK</sequence>
<comment type="subunit">
    <text evidence="4">May function both as a monomer and a homodimer.</text>
</comment>
<gene>
    <name evidence="18" type="ORF">M153_8920002172</name>
</gene>
<evidence type="ECO:0000256" key="13">
    <source>
        <dbReference type="ARBA" id="ARBA00023157"/>
    </source>
</evidence>
<evidence type="ECO:0000313" key="18">
    <source>
        <dbReference type="EMBL" id="KRH93425.1"/>
    </source>
</evidence>
<keyword evidence="6" id="KW-0285">Flavoprotein</keyword>
<feature type="signal peptide" evidence="17">
    <location>
        <begin position="1"/>
        <end position="23"/>
    </location>
</feature>
<keyword evidence="8" id="KW-0256">Endoplasmic reticulum</keyword>
<dbReference type="EMBL" id="LGUB01000341">
    <property type="protein sequence ID" value="KRH93425.1"/>
    <property type="molecule type" value="Genomic_DNA"/>
</dbReference>
<dbReference type="InterPro" id="IPR037192">
    <property type="entry name" value="ERO1-like_sf"/>
</dbReference>
<evidence type="ECO:0000256" key="8">
    <source>
        <dbReference type="ARBA" id="ARBA00022824"/>
    </source>
</evidence>
<dbReference type="Proteomes" id="UP000051530">
    <property type="component" value="Unassembled WGS sequence"/>
</dbReference>
<evidence type="ECO:0000256" key="14">
    <source>
        <dbReference type="ARBA" id="ARBA00023180"/>
    </source>
</evidence>
<reference evidence="18 19" key="1">
    <citation type="submission" date="2015-07" db="EMBL/GenBank/DDBJ databases">
        <title>The genome of Pseudoloma neurophilia, a relevant intracellular parasite of the zebrafish.</title>
        <authorList>
            <person name="Ndikumana S."/>
            <person name="Pelin A."/>
            <person name="Sanders J."/>
            <person name="Corradi N."/>
        </authorList>
    </citation>
    <scope>NUCLEOTIDE SEQUENCE [LARGE SCALE GENOMIC DNA]</scope>
    <source>
        <strain evidence="18 19">MK1</strain>
    </source>
</reference>
<evidence type="ECO:0000313" key="19">
    <source>
        <dbReference type="Proteomes" id="UP000051530"/>
    </source>
</evidence>
<dbReference type="GO" id="GO:0071949">
    <property type="term" value="F:FAD binding"/>
    <property type="evidence" value="ECO:0007669"/>
    <property type="project" value="InterPro"/>
</dbReference>
<evidence type="ECO:0000256" key="11">
    <source>
        <dbReference type="ARBA" id="ARBA00023002"/>
    </source>
</evidence>
<comment type="similarity">
    <text evidence="3">Belongs to the EROs family.</text>
</comment>
<accession>A0A0R0M2Z6</accession>
<dbReference type="InterPro" id="IPR007266">
    <property type="entry name" value="Ero1"/>
</dbReference>
<dbReference type="OrthoDB" id="269384at2759"/>
<keyword evidence="7 17" id="KW-0732">Signal</keyword>
<dbReference type="PANTHER" id="PTHR12613:SF0">
    <property type="entry name" value="ERO1-LIKE PROTEIN"/>
    <property type="match status" value="1"/>
</dbReference>
<keyword evidence="12 16" id="KW-0472">Membrane</keyword>
<keyword evidence="9" id="KW-0274">FAD</keyword>